<dbReference type="InterPro" id="IPR013427">
    <property type="entry name" value="Haem-bd_dom_put"/>
</dbReference>
<dbReference type="GO" id="GO:0009055">
    <property type="term" value="F:electron transfer activity"/>
    <property type="evidence" value="ECO:0007669"/>
    <property type="project" value="InterPro"/>
</dbReference>
<dbReference type="Gene3D" id="1.10.760.10">
    <property type="entry name" value="Cytochrome c-like domain"/>
    <property type="match status" value="1"/>
</dbReference>
<evidence type="ECO:0000256" key="2">
    <source>
        <dbReference type="ARBA" id="ARBA00022723"/>
    </source>
</evidence>
<dbReference type="PANTHER" id="PTHR33546">
    <property type="entry name" value="LARGE, MULTIFUNCTIONAL SECRETED PROTEIN-RELATED"/>
    <property type="match status" value="1"/>
</dbReference>
<dbReference type="AlphaFoldDB" id="A0A939GDS1"/>
<gene>
    <name evidence="6" type="ORF">J2I47_11770</name>
</gene>
<dbReference type="SUPFAM" id="SSF50952">
    <property type="entry name" value="Soluble quinoprotein glucose dehydrogenase"/>
    <property type="match status" value="1"/>
</dbReference>
<proteinExistence type="predicted"/>
<dbReference type="GO" id="GO:0046872">
    <property type="term" value="F:metal ion binding"/>
    <property type="evidence" value="ECO:0007669"/>
    <property type="project" value="UniProtKB-KW"/>
</dbReference>
<keyword evidence="1 4" id="KW-0349">Heme</keyword>
<dbReference type="Gene3D" id="2.120.10.30">
    <property type="entry name" value="TolB, C-terminal domain"/>
    <property type="match status" value="1"/>
</dbReference>
<dbReference type="InterPro" id="IPR036909">
    <property type="entry name" value="Cyt_c-like_dom_sf"/>
</dbReference>
<dbReference type="Pfam" id="PF13646">
    <property type="entry name" value="HEAT_2"/>
    <property type="match status" value="1"/>
</dbReference>
<dbReference type="GO" id="GO:0020037">
    <property type="term" value="F:heme binding"/>
    <property type="evidence" value="ECO:0007669"/>
    <property type="project" value="InterPro"/>
</dbReference>
<dbReference type="Proteomes" id="UP000664034">
    <property type="component" value="Unassembled WGS sequence"/>
</dbReference>
<comment type="caution">
    <text evidence="6">The sequence shown here is derived from an EMBL/GenBank/DDBJ whole genome shotgun (WGS) entry which is preliminary data.</text>
</comment>
<dbReference type="InterPro" id="IPR011989">
    <property type="entry name" value="ARM-like"/>
</dbReference>
<reference evidence="6" key="1">
    <citation type="submission" date="2021-03" db="EMBL/GenBank/DDBJ databases">
        <title>Fibrella sp. HMF5335 genome sequencing and assembly.</title>
        <authorList>
            <person name="Kang H."/>
            <person name="Kim H."/>
            <person name="Bae S."/>
            <person name="Joh K."/>
        </authorList>
    </citation>
    <scope>NUCLEOTIDE SEQUENCE</scope>
    <source>
        <strain evidence="6">HMF5335</strain>
    </source>
</reference>
<evidence type="ECO:0000313" key="7">
    <source>
        <dbReference type="Proteomes" id="UP000664034"/>
    </source>
</evidence>
<dbReference type="NCBIfam" id="TIGR02603">
    <property type="entry name" value="CxxCH_TIGR02603"/>
    <property type="match status" value="1"/>
</dbReference>
<dbReference type="PANTHER" id="PTHR33546:SF1">
    <property type="entry name" value="LARGE, MULTIFUNCTIONAL SECRETED PROTEIN"/>
    <property type="match status" value="1"/>
</dbReference>
<dbReference type="NCBIfam" id="TIGR02604">
    <property type="entry name" value="Piru_Ver_Nterm"/>
    <property type="match status" value="1"/>
</dbReference>
<organism evidence="6 7">
    <name type="scientific">Fibrella rubiginis</name>
    <dbReference type="NCBI Taxonomy" id="2817060"/>
    <lineage>
        <taxon>Bacteria</taxon>
        <taxon>Pseudomonadati</taxon>
        <taxon>Bacteroidota</taxon>
        <taxon>Cytophagia</taxon>
        <taxon>Cytophagales</taxon>
        <taxon>Spirosomataceae</taxon>
        <taxon>Fibrella</taxon>
    </lineage>
</organism>
<dbReference type="InterPro" id="IPR016024">
    <property type="entry name" value="ARM-type_fold"/>
</dbReference>
<dbReference type="Gene3D" id="1.25.10.10">
    <property type="entry name" value="Leucine-rich Repeat Variant"/>
    <property type="match status" value="1"/>
</dbReference>
<keyword evidence="7" id="KW-1185">Reference proteome</keyword>
<feature type="domain" description="Cytochrome c" evidence="5">
    <location>
        <begin position="826"/>
        <end position="959"/>
    </location>
</feature>
<dbReference type="SUPFAM" id="SSF46626">
    <property type="entry name" value="Cytochrome c"/>
    <property type="match status" value="1"/>
</dbReference>
<evidence type="ECO:0000256" key="1">
    <source>
        <dbReference type="ARBA" id="ARBA00022617"/>
    </source>
</evidence>
<dbReference type="InterPro" id="IPR055557">
    <property type="entry name" value="DUF7133"/>
</dbReference>
<dbReference type="EMBL" id="JAFMYV010000005">
    <property type="protein sequence ID" value="MBO0937227.1"/>
    <property type="molecule type" value="Genomic_DNA"/>
</dbReference>
<protein>
    <submittedName>
        <fullName evidence="6">C-type cytochrome</fullName>
    </submittedName>
</protein>
<dbReference type="InterPro" id="IPR009056">
    <property type="entry name" value="Cyt_c-like_dom"/>
</dbReference>
<dbReference type="InterPro" id="IPR013428">
    <property type="entry name" value="Membrane-bound_put_N"/>
</dbReference>
<dbReference type="RefSeq" id="WP_207364781.1">
    <property type="nucleotide sequence ID" value="NZ_JAFMYV010000005.1"/>
</dbReference>
<dbReference type="InterPro" id="IPR011041">
    <property type="entry name" value="Quinoprot_gluc/sorb_DH_b-prop"/>
</dbReference>
<dbReference type="Pfam" id="PF00034">
    <property type="entry name" value="Cytochrom_C"/>
    <property type="match status" value="1"/>
</dbReference>
<dbReference type="PROSITE" id="PS51007">
    <property type="entry name" value="CYTC"/>
    <property type="match status" value="1"/>
</dbReference>
<sequence length="959" mass="104319">MKLTLFTLPLLAGWLWSSPTNVSQRVQPEPVDPNKLYLPDDLEATLWAEGPMFYNPTNMDLDARGRVWITEAVDYRDFNNKPDTHLTHPNGERVMILEDTDHDGKADKSTVFVEDKELVSPLGIAVLGNKVYVSCAPNLVVYTDENGDDKADKKEIFLTGFGGLDHDHSLHALVAGPDGNYYFNTGNAGPHHVTDKAGWTLRSGSLYVGGTPYNKLNKGNQVSDDGRVWVGGLALRIRPDGTGLKVMAHNFRNNYETAIDSYGNLFQNDNDDQVVSCRTSFLMEGANAGYFSSDGTRYWQADQRPGQTIPTAHWHQQDPGVMPVGDISGAGSPTGVVVYEGDELGGGYRGTLLSAEAGRNVIFGYTLNPQGAGYDLSNRRDLISTFPKVDENYKWNDVDDDPRKWFRPSDVSVGPDGAIYIADWYDPIVGGHAMHDKKGYGRIFRITPKGKNLVVPKLNLSNTKGQLAALQSPAINVRLLGFNALRAQGDKVAKPVAALLNAPNPYHRARAIWLLSQLGPQGRELAAKAMTNADPQLRLTAFRALKTPFSYVVPNVLPLCQQLVNDPSPAVRREVAIALRDVPAPQAVPLLMTLMNGYDGKDRYYLAALGIGAQGKESPIGQSITAQLSPDPASWNAKLADLLWELHPAEATDLFTKWAGNPTLTTDARQQALTGLGFVRTPMAARAMVELAKSTDTTLAKQAAYWVNFRRGNDWATLVNWDELMPNKLSDAEQQLLAQRQQLLDEYVSVADKTKVAVGMARTAEGGKILVGLAADGKLPKGVTGAVADVIFNNPDQSVRTMAGDYFTKPGASRTVSIRQIASLSGDAIAGKTVFSTNCATCHKHGPSGAEIGPELTKIHEKFDRNGLLDAIINPSAALAFGYEPWLITTKNGQTYYGFLISDGAQAIVVKDAAGQKHTLATAQIASRKQYTTSLMPDPVSMGLTDQQLADLSAFLLKR</sequence>
<evidence type="ECO:0000259" key="5">
    <source>
        <dbReference type="PROSITE" id="PS51007"/>
    </source>
</evidence>
<keyword evidence="3 4" id="KW-0408">Iron</keyword>
<dbReference type="InterPro" id="IPR011042">
    <property type="entry name" value="6-blade_b-propeller_TolB-like"/>
</dbReference>
<dbReference type="Pfam" id="PF23500">
    <property type="entry name" value="DUF7133"/>
    <property type="match status" value="1"/>
</dbReference>
<keyword evidence="2 4" id="KW-0479">Metal-binding</keyword>
<dbReference type="SUPFAM" id="SSF48371">
    <property type="entry name" value="ARM repeat"/>
    <property type="match status" value="1"/>
</dbReference>
<name>A0A939GDS1_9BACT</name>
<evidence type="ECO:0000256" key="4">
    <source>
        <dbReference type="PROSITE-ProRule" id="PRU00433"/>
    </source>
</evidence>
<accession>A0A939GDS1</accession>
<evidence type="ECO:0000313" key="6">
    <source>
        <dbReference type="EMBL" id="MBO0937227.1"/>
    </source>
</evidence>
<evidence type="ECO:0000256" key="3">
    <source>
        <dbReference type="ARBA" id="ARBA00023004"/>
    </source>
</evidence>